<comment type="subcellular location">
    <subcellularLocation>
        <location evidence="1 9">Cytoplasm</location>
    </subcellularLocation>
</comment>
<dbReference type="Gene3D" id="3.40.50.150">
    <property type="entry name" value="Vaccinia Virus protein VP39"/>
    <property type="match status" value="1"/>
</dbReference>
<dbReference type="GO" id="GO:0030091">
    <property type="term" value="P:protein repair"/>
    <property type="evidence" value="ECO:0007669"/>
    <property type="project" value="UniProtKB-UniRule"/>
</dbReference>
<evidence type="ECO:0000256" key="8">
    <source>
        <dbReference type="ARBA" id="ARBA00029295"/>
    </source>
</evidence>
<dbReference type="SUPFAM" id="SSF53335">
    <property type="entry name" value="S-adenosyl-L-methionine-dependent methyltransferases"/>
    <property type="match status" value="1"/>
</dbReference>
<accession>A0A147JTG4</accession>
<dbReference type="GO" id="GO:0032259">
    <property type="term" value="P:methylation"/>
    <property type="evidence" value="ECO:0007669"/>
    <property type="project" value="UniProtKB-KW"/>
</dbReference>
<dbReference type="NCBIfam" id="NF001453">
    <property type="entry name" value="PRK00312.1"/>
    <property type="match status" value="1"/>
</dbReference>
<dbReference type="Pfam" id="PF01135">
    <property type="entry name" value="PCMT"/>
    <property type="match status" value="1"/>
</dbReference>
<dbReference type="FunFam" id="3.40.50.150:FF:000010">
    <property type="entry name" value="Protein-L-isoaspartate O-methyltransferase"/>
    <property type="match status" value="1"/>
</dbReference>
<comment type="function">
    <text evidence="7 9">Catalyzes the methyl esterification of L-isoaspartyl residues in peptides and proteins that result from spontaneous decomposition of normal L-aspartyl and L-asparaginyl residues. It plays a role in the repair and/or degradation of damaged proteins.</text>
</comment>
<dbReference type="InterPro" id="IPR029063">
    <property type="entry name" value="SAM-dependent_MTases_sf"/>
</dbReference>
<sequence>MLEQERENLVERLIKWGYLTKPQIIAAFRKVPRHEFIPGGGGSYAYADQPLPIGKGQTISAPSMIAIMMETLDLSPGLRVLEIGTGSGYNAALIAEVVGRKGTVVTVERIKELADFAKENLKRTGYGWVKVVTGDGSLGYEEGAPWDRILVTACAPEIPEPLIKQLKVGGKLGAPVGRDYMFQTWTVAEKRKEGEIVITEHGGCSFVPLIGRCGWRSDD</sequence>
<comment type="caution">
    <text evidence="10">The sequence shown here is derived from an EMBL/GenBank/DDBJ whole genome shotgun (WGS) entry which is preliminary data.</text>
</comment>
<feature type="active site" evidence="9">
    <location>
        <position position="60"/>
    </location>
</feature>
<dbReference type="NCBIfam" id="TIGR00080">
    <property type="entry name" value="pimt"/>
    <property type="match status" value="1"/>
</dbReference>
<comment type="similarity">
    <text evidence="2 9">Belongs to the methyltransferase superfamily. L-isoaspartyl/D-aspartyl protein methyltransferase family.</text>
</comment>
<dbReference type="EMBL" id="LQMQ01000055">
    <property type="protein sequence ID" value="KUO39806.1"/>
    <property type="molecule type" value="Genomic_DNA"/>
</dbReference>
<keyword evidence="4 9" id="KW-0489">Methyltransferase</keyword>
<organism evidence="10 11">
    <name type="scientific">Hadarchaeum yellowstonense</name>
    <dbReference type="NCBI Taxonomy" id="1776334"/>
    <lineage>
        <taxon>Archaea</taxon>
        <taxon>Methanobacteriati</taxon>
        <taxon>Candidatus Hadarchaeota</taxon>
        <taxon>Candidatus Hadarchaeia</taxon>
        <taxon>Candidatus Hadarchaeales</taxon>
        <taxon>Candidatus Hadarchaeaceae</taxon>
        <taxon>Candidatus Hadarchaeum</taxon>
    </lineage>
</organism>
<keyword evidence="5 9" id="KW-0808">Transferase</keyword>
<dbReference type="HAMAP" id="MF_00090">
    <property type="entry name" value="PIMT"/>
    <property type="match status" value="1"/>
</dbReference>
<dbReference type="STRING" id="1776334.APZ16_01270"/>
<reference evidence="10 11" key="1">
    <citation type="journal article" date="2016" name="Nat. Microbiol.">
        <title>Genomic inference of the metabolism of cosmopolitan subsurface Archaea, Hadesarchaea.</title>
        <authorList>
            <person name="Baker B.J."/>
            <person name="Saw J.H."/>
            <person name="Lind A.E."/>
            <person name="Lazar C.S."/>
            <person name="Hinrichs K.-U."/>
            <person name="Teske A.P."/>
            <person name="Ettema T.J."/>
        </authorList>
    </citation>
    <scope>NUCLEOTIDE SEQUENCE [LARGE SCALE GENOMIC DNA]</scope>
</reference>
<evidence type="ECO:0000313" key="11">
    <source>
        <dbReference type="Proteomes" id="UP000074294"/>
    </source>
</evidence>
<dbReference type="EC" id="2.1.1.77" evidence="9"/>
<evidence type="ECO:0000256" key="5">
    <source>
        <dbReference type="ARBA" id="ARBA00022679"/>
    </source>
</evidence>
<keyword evidence="3 9" id="KW-0963">Cytoplasm</keyword>
<evidence type="ECO:0000256" key="4">
    <source>
        <dbReference type="ARBA" id="ARBA00022603"/>
    </source>
</evidence>
<dbReference type="Proteomes" id="UP000074294">
    <property type="component" value="Unassembled WGS sequence"/>
</dbReference>
<dbReference type="InterPro" id="IPR000682">
    <property type="entry name" value="PCMT"/>
</dbReference>
<evidence type="ECO:0000256" key="9">
    <source>
        <dbReference type="HAMAP-Rule" id="MF_00090"/>
    </source>
</evidence>
<evidence type="ECO:0000256" key="1">
    <source>
        <dbReference type="ARBA" id="ARBA00004496"/>
    </source>
</evidence>
<dbReference type="AlphaFoldDB" id="A0A147JTG4"/>
<proteinExistence type="inferred from homology"/>
<comment type="catalytic activity">
    <reaction evidence="8 9">
        <text>[protein]-L-isoaspartate + S-adenosyl-L-methionine = [protein]-L-isoaspartate alpha-methyl ester + S-adenosyl-L-homocysteine</text>
        <dbReference type="Rhea" id="RHEA:12705"/>
        <dbReference type="Rhea" id="RHEA-COMP:12143"/>
        <dbReference type="Rhea" id="RHEA-COMP:12144"/>
        <dbReference type="ChEBI" id="CHEBI:57856"/>
        <dbReference type="ChEBI" id="CHEBI:59789"/>
        <dbReference type="ChEBI" id="CHEBI:90596"/>
        <dbReference type="ChEBI" id="CHEBI:90598"/>
        <dbReference type="EC" id="2.1.1.77"/>
    </reaction>
</comment>
<dbReference type="CDD" id="cd02440">
    <property type="entry name" value="AdoMet_MTases"/>
    <property type="match status" value="1"/>
</dbReference>
<dbReference type="PANTHER" id="PTHR11579:SF0">
    <property type="entry name" value="PROTEIN-L-ISOASPARTATE(D-ASPARTATE) O-METHYLTRANSFERASE"/>
    <property type="match status" value="1"/>
</dbReference>
<keyword evidence="6 9" id="KW-0949">S-adenosyl-L-methionine</keyword>
<evidence type="ECO:0000256" key="3">
    <source>
        <dbReference type="ARBA" id="ARBA00022490"/>
    </source>
</evidence>
<evidence type="ECO:0000313" key="10">
    <source>
        <dbReference type="EMBL" id="KUO39806.1"/>
    </source>
</evidence>
<protein>
    <recommendedName>
        <fullName evidence="9">Protein-L-isoaspartate O-methyltransferase</fullName>
        <ecNumber evidence="9">2.1.1.77</ecNumber>
    </recommendedName>
    <alternativeName>
        <fullName evidence="9">L-isoaspartyl protein carboxyl methyltransferase</fullName>
    </alternativeName>
    <alternativeName>
        <fullName evidence="9">Protein L-isoaspartyl methyltransferase</fullName>
    </alternativeName>
    <alternativeName>
        <fullName evidence="9">Protein-beta-aspartate methyltransferase</fullName>
        <shortName evidence="9">PIMT</shortName>
    </alternativeName>
</protein>
<evidence type="ECO:0000256" key="2">
    <source>
        <dbReference type="ARBA" id="ARBA00005369"/>
    </source>
</evidence>
<gene>
    <name evidence="9" type="primary">pcm</name>
    <name evidence="10" type="ORF">APZ16_01270</name>
</gene>
<name>A0A147JTG4_HADYE</name>
<dbReference type="GO" id="GO:0005737">
    <property type="term" value="C:cytoplasm"/>
    <property type="evidence" value="ECO:0007669"/>
    <property type="project" value="UniProtKB-SubCell"/>
</dbReference>
<dbReference type="PANTHER" id="PTHR11579">
    <property type="entry name" value="PROTEIN-L-ISOASPARTATE O-METHYLTRANSFERASE"/>
    <property type="match status" value="1"/>
</dbReference>
<evidence type="ECO:0000256" key="6">
    <source>
        <dbReference type="ARBA" id="ARBA00022691"/>
    </source>
</evidence>
<dbReference type="GO" id="GO:0004719">
    <property type="term" value="F:protein-L-isoaspartate (D-aspartate) O-methyltransferase activity"/>
    <property type="evidence" value="ECO:0007669"/>
    <property type="project" value="UniProtKB-UniRule"/>
</dbReference>
<evidence type="ECO:0000256" key="7">
    <source>
        <dbReference type="ARBA" id="ARBA00025330"/>
    </source>
</evidence>